<evidence type="ECO:0000313" key="3">
    <source>
        <dbReference type="Proteomes" id="UP000199409"/>
    </source>
</evidence>
<dbReference type="SUPFAM" id="SSF51735">
    <property type="entry name" value="NAD(P)-binding Rossmann-fold domains"/>
    <property type="match status" value="1"/>
</dbReference>
<dbReference type="InterPro" id="IPR016040">
    <property type="entry name" value="NAD(P)-bd_dom"/>
</dbReference>
<dbReference type="InterPro" id="IPR036291">
    <property type="entry name" value="NAD(P)-bd_dom_sf"/>
</dbReference>
<dbReference type="GO" id="GO:0004029">
    <property type="term" value="F:aldehyde dehydrogenase (NAD+) activity"/>
    <property type="evidence" value="ECO:0007669"/>
    <property type="project" value="TreeGrafter"/>
</dbReference>
<dbReference type="AlphaFoldDB" id="A0A1H4E2U0"/>
<proteinExistence type="predicted"/>
<feature type="domain" description="NAD(P)-binding" evidence="1">
    <location>
        <begin position="12"/>
        <end position="155"/>
    </location>
</feature>
<evidence type="ECO:0000313" key="2">
    <source>
        <dbReference type="EMBL" id="SEA79341.1"/>
    </source>
</evidence>
<sequence length="498" mass="55106">MSQKSQPIFVAGATGYIGGRLLPRLLDAGYAVVALARAPEKLKDRPWAQHPQLTIVKGDILDAESLRQAVNGCRAAYYLVHSMNPDVTDFSQTDRVAAKNMAAAAASAKLEQIIYLSGLGEVEGDLSHHLQSRTEVGDILRHGSVPVTILRAAMIIGSGSASFEILRYLVDRLPVMITPRWVDTPCQPIGVRNVLHYLIGCLEHQDVVGETFDIGQPEVINYRKLMQLYAEEAGLPKRLILPVPVLTPRLSSYWIHLVTPVPAAIARPLAEGLSNPVICHENRLATLLPQELFDCRKSIRLALDRIKQHQVETSWTNSGTIPPAEWSDPGDPAWAGGSLYTDSRRIILASQREDVWPAVSSIGGQVGYYYANWLWQIRGLLDRLCGGVGLCRGRRSVAEIYPGDAIDFWRVVAVNRSDLLVLSAEMKMPGKAVLMFRLLQRDEQHTELQQVASFLPRGLFGMAYWYAVMPFHHYVFTGMLQGIAAASGKKIISGPEKF</sequence>
<reference evidence="2 3" key="1">
    <citation type="submission" date="2016-10" db="EMBL/GenBank/DDBJ databases">
        <authorList>
            <person name="de Groot N.N."/>
        </authorList>
    </citation>
    <scope>NUCLEOTIDE SEQUENCE [LARGE SCALE GENOMIC DNA]</scope>
    <source>
        <strain evidence="2 3">DSM 7343</strain>
    </source>
</reference>
<gene>
    <name evidence="2" type="ORF">SAMN05660420_03197</name>
</gene>
<dbReference type="InterPro" id="IPR021295">
    <property type="entry name" value="DUF2867"/>
</dbReference>
<protein>
    <submittedName>
        <fullName evidence="2">Uncharacterized conserved protein YbjT, contains NAD(P)-binding and DUF2867 domains</fullName>
    </submittedName>
</protein>
<dbReference type="Pfam" id="PF13460">
    <property type="entry name" value="NAD_binding_10"/>
    <property type="match status" value="1"/>
</dbReference>
<organism evidence="2 3">
    <name type="scientific">Desulfuromusa kysingii</name>
    <dbReference type="NCBI Taxonomy" id="37625"/>
    <lineage>
        <taxon>Bacteria</taxon>
        <taxon>Pseudomonadati</taxon>
        <taxon>Thermodesulfobacteriota</taxon>
        <taxon>Desulfuromonadia</taxon>
        <taxon>Desulfuromonadales</taxon>
        <taxon>Geopsychrobacteraceae</taxon>
        <taxon>Desulfuromusa</taxon>
    </lineage>
</organism>
<dbReference type="OrthoDB" id="9774199at2"/>
<name>A0A1H4E2U0_9BACT</name>
<dbReference type="Pfam" id="PF11066">
    <property type="entry name" value="DUF2867"/>
    <property type="match status" value="1"/>
</dbReference>
<evidence type="ECO:0000259" key="1">
    <source>
        <dbReference type="Pfam" id="PF13460"/>
    </source>
</evidence>
<dbReference type="Gene3D" id="3.40.50.720">
    <property type="entry name" value="NAD(P)-binding Rossmann-like Domain"/>
    <property type="match status" value="1"/>
</dbReference>
<dbReference type="STRING" id="37625.SAMN05660420_03197"/>
<dbReference type="EMBL" id="FNQN01000013">
    <property type="protein sequence ID" value="SEA79341.1"/>
    <property type="molecule type" value="Genomic_DNA"/>
</dbReference>
<accession>A0A1H4E2U0</accession>
<dbReference type="GO" id="GO:0005737">
    <property type="term" value="C:cytoplasm"/>
    <property type="evidence" value="ECO:0007669"/>
    <property type="project" value="TreeGrafter"/>
</dbReference>
<dbReference type="Proteomes" id="UP000199409">
    <property type="component" value="Unassembled WGS sequence"/>
</dbReference>
<keyword evidence="3" id="KW-1185">Reference proteome</keyword>
<dbReference type="CDD" id="cd05245">
    <property type="entry name" value="SDR_a2"/>
    <property type="match status" value="1"/>
</dbReference>
<dbReference type="PANTHER" id="PTHR48079">
    <property type="entry name" value="PROTEIN YEEZ"/>
    <property type="match status" value="1"/>
</dbReference>
<dbReference type="PANTHER" id="PTHR48079:SF6">
    <property type="entry name" value="NAD(P)-BINDING DOMAIN-CONTAINING PROTEIN-RELATED"/>
    <property type="match status" value="1"/>
</dbReference>
<dbReference type="InterPro" id="IPR051783">
    <property type="entry name" value="NAD(P)-dependent_oxidoreduct"/>
</dbReference>